<accession>A0A6S4PA26</accession>
<evidence type="ECO:0000256" key="1">
    <source>
        <dbReference type="SAM" id="Coils"/>
    </source>
</evidence>
<keyword evidence="1" id="KW-0175">Coiled coil</keyword>
<protein>
    <submittedName>
        <fullName evidence="2">Uncharacterized protein</fullName>
    </submittedName>
</protein>
<evidence type="ECO:0000313" key="2">
    <source>
        <dbReference type="EMBL" id="BAQ94415.1"/>
    </source>
</evidence>
<dbReference type="EMBL" id="AP013547">
    <property type="protein sequence ID" value="BAQ94415.1"/>
    <property type="molecule type" value="Genomic_DNA"/>
</dbReference>
<dbReference type="Proteomes" id="UP000505271">
    <property type="component" value="Segment"/>
</dbReference>
<reference evidence="2 3" key="1">
    <citation type="journal article" date="2013" name="PLoS Genet.">
        <title>Expanding the Marine Virosphere Using Metagenomics.</title>
        <authorList>
            <person name="Mizuno C.M."/>
            <person name="Rodriguez-Valera F."/>
            <person name="Kimes N.E."/>
            <person name="Ghai R."/>
        </authorList>
    </citation>
    <scope>NUCLEOTIDE SEQUENCE [LARGE SCALE GENOMIC DNA]</scope>
    <source>
        <strain evidence="2">UvMED-CGR-U-MedDCM-OCT-S31-C1</strain>
    </source>
</reference>
<organism evidence="2 3">
    <name type="scientific">uncultured phage_MedDCM-OCT-S31-C1</name>
    <dbReference type="NCBI Taxonomy" id="2740800"/>
    <lineage>
        <taxon>Viruses</taxon>
        <taxon>Duplodnaviria</taxon>
        <taxon>Heunggongvirae</taxon>
        <taxon>Uroviricota</taxon>
        <taxon>Caudoviricetes</taxon>
        <taxon>Autographivirales</taxon>
        <taxon>Nohivirus</taxon>
        <taxon>Nohivirus S31C1</taxon>
    </lineage>
</organism>
<proteinExistence type="predicted"/>
<dbReference type="KEGG" id="vg:55412078"/>
<dbReference type="GeneID" id="55412078"/>
<evidence type="ECO:0000313" key="3">
    <source>
        <dbReference type="Proteomes" id="UP000505271"/>
    </source>
</evidence>
<feature type="coiled-coil region" evidence="1">
    <location>
        <begin position="14"/>
        <end position="41"/>
    </location>
</feature>
<name>A0A6S4PA26_9CAUD</name>
<dbReference type="RefSeq" id="YP_009777912.1">
    <property type="nucleotide sequence ID" value="NC_047706.1"/>
</dbReference>
<keyword evidence="3" id="KW-1185">Reference proteome</keyword>
<sequence length="44" mass="5102">MTAAEMKQAVADIRMDARNRLQEIREQMDQLRAEADQLQELING</sequence>